<keyword evidence="5 6" id="KW-0472">Membrane</keyword>
<organism evidence="8">
    <name type="scientific">uncultured Thiotrichaceae bacterium</name>
    <dbReference type="NCBI Taxonomy" id="298394"/>
    <lineage>
        <taxon>Bacteria</taxon>
        <taxon>Pseudomonadati</taxon>
        <taxon>Pseudomonadota</taxon>
        <taxon>Gammaproteobacteria</taxon>
        <taxon>Thiotrichales</taxon>
        <taxon>Thiotrichaceae</taxon>
        <taxon>environmental samples</taxon>
    </lineage>
</organism>
<feature type="domain" description="EamA" evidence="7">
    <location>
        <begin position="164"/>
        <end position="298"/>
    </location>
</feature>
<accession>A0A6S6ULP0</accession>
<dbReference type="PANTHER" id="PTHR32322">
    <property type="entry name" value="INNER MEMBRANE TRANSPORTER"/>
    <property type="match status" value="1"/>
</dbReference>
<evidence type="ECO:0000256" key="5">
    <source>
        <dbReference type="ARBA" id="ARBA00023136"/>
    </source>
</evidence>
<feature type="transmembrane region" description="Helical" evidence="6">
    <location>
        <begin position="226"/>
        <end position="246"/>
    </location>
</feature>
<dbReference type="InterPro" id="IPR050638">
    <property type="entry name" value="AA-Vitamin_Transporters"/>
</dbReference>
<dbReference type="Gene3D" id="1.10.3730.20">
    <property type="match status" value="1"/>
</dbReference>
<dbReference type="GO" id="GO:0005886">
    <property type="term" value="C:plasma membrane"/>
    <property type="evidence" value="ECO:0007669"/>
    <property type="project" value="UniProtKB-SubCell"/>
</dbReference>
<gene>
    <name evidence="8" type="ORF">HELGO_WM9594</name>
</gene>
<name>A0A6S6ULP0_9GAMM</name>
<evidence type="ECO:0000256" key="6">
    <source>
        <dbReference type="SAM" id="Phobius"/>
    </source>
</evidence>
<comment type="subcellular location">
    <subcellularLocation>
        <location evidence="1">Cell membrane</location>
        <topology evidence="1">Multi-pass membrane protein</topology>
    </subcellularLocation>
</comment>
<feature type="transmembrane region" description="Helical" evidence="6">
    <location>
        <begin position="12"/>
        <end position="35"/>
    </location>
</feature>
<feature type="transmembrane region" description="Helical" evidence="6">
    <location>
        <begin position="113"/>
        <end position="128"/>
    </location>
</feature>
<feature type="domain" description="EamA" evidence="7">
    <location>
        <begin position="13"/>
        <end position="151"/>
    </location>
</feature>
<feature type="transmembrane region" description="Helical" evidence="6">
    <location>
        <begin position="164"/>
        <end position="182"/>
    </location>
</feature>
<evidence type="ECO:0000256" key="2">
    <source>
        <dbReference type="ARBA" id="ARBA00022475"/>
    </source>
</evidence>
<sequence length="303" mass="33161">MRETSEASSIRVGLVLAVAGTALFAMKSIFIKLAYAKGIDTVTLLTLRMLIAMPIYAAILIWLLKHQNFGKPIPNGKPLGGILLLGFIGYYLSSFLDMEGLNHITAQLERLTLYTYPIMTTLLGWLFLKEVINRYIIAALILTYSGIMVIYAQESFAGNANTHLGVALVMMSALSYSIYVVSSKPVIQKFGSRMFTSIVMLASTGFVFVHFLLTHHIGNLLIQTDAWLYAFLLAIFSTVLPSYIMAEVISRIGASKMSIIGTLGPLFTILIAIIVLNEPFGWAHFIGLLLVVGGVSLLGKKVS</sequence>
<protein>
    <submittedName>
        <fullName evidence="8">Permease of the drug/metabolite transporter (DMT) superfamily</fullName>
    </submittedName>
</protein>
<feature type="transmembrane region" description="Helical" evidence="6">
    <location>
        <begin position="282"/>
        <end position="299"/>
    </location>
</feature>
<evidence type="ECO:0000256" key="4">
    <source>
        <dbReference type="ARBA" id="ARBA00022989"/>
    </source>
</evidence>
<evidence type="ECO:0000313" key="8">
    <source>
        <dbReference type="EMBL" id="CAA6828743.1"/>
    </source>
</evidence>
<feature type="transmembrane region" description="Helical" evidence="6">
    <location>
        <begin position="194"/>
        <end position="214"/>
    </location>
</feature>
<dbReference type="AlphaFoldDB" id="A0A6S6ULP0"/>
<dbReference type="InterPro" id="IPR000620">
    <property type="entry name" value="EamA_dom"/>
</dbReference>
<dbReference type="InterPro" id="IPR037185">
    <property type="entry name" value="EmrE-like"/>
</dbReference>
<feature type="transmembrane region" description="Helical" evidence="6">
    <location>
        <begin position="76"/>
        <end position="93"/>
    </location>
</feature>
<feature type="transmembrane region" description="Helical" evidence="6">
    <location>
        <begin position="135"/>
        <end position="152"/>
    </location>
</feature>
<feature type="transmembrane region" description="Helical" evidence="6">
    <location>
        <begin position="258"/>
        <end position="276"/>
    </location>
</feature>
<evidence type="ECO:0000259" key="7">
    <source>
        <dbReference type="Pfam" id="PF00892"/>
    </source>
</evidence>
<feature type="transmembrane region" description="Helical" evidence="6">
    <location>
        <begin position="41"/>
        <end position="64"/>
    </location>
</feature>
<dbReference type="SUPFAM" id="SSF103481">
    <property type="entry name" value="Multidrug resistance efflux transporter EmrE"/>
    <property type="match status" value="2"/>
</dbReference>
<dbReference type="EMBL" id="CACVAY010000151">
    <property type="protein sequence ID" value="CAA6828743.1"/>
    <property type="molecule type" value="Genomic_DNA"/>
</dbReference>
<reference evidence="8" key="1">
    <citation type="submission" date="2020-01" db="EMBL/GenBank/DDBJ databases">
        <authorList>
            <person name="Meier V. D."/>
            <person name="Meier V D."/>
        </authorList>
    </citation>
    <scope>NUCLEOTIDE SEQUENCE</scope>
    <source>
        <strain evidence="8">HLG_WM_MAG_07</strain>
    </source>
</reference>
<keyword evidence="3 6" id="KW-0812">Transmembrane</keyword>
<dbReference type="Pfam" id="PF00892">
    <property type="entry name" value="EamA"/>
    <property type="match status" value="2"/>
</dbReference>
<dbReference type="PANTHER" id="PTHR32322:SF18">
    <property type="entry name" value="S-ADENOSYLMETHIONINE_S-ADENOSYLHOMOCYSTEINE TRANSPORTER"/>
    <property type="match status" value="1"/>
</dbReference>
<evidence type="ECO:0000256" key="1">
    <source>
        <dbReference type="ARBA" id="ARBA00004651"/>
    </source>
</evidence>
<proteinExistence type="predicted"/>
<keyword evidence="2" id="KW-1003">Cell membrane</keyword>
<evidence type="ECO:0000256" key="3">
    <source>
        <dbReference type="ARBA" id="ARBA00022692"/>
    </source>
</evidence>
<keyword evidence="4 6" id="KW-1133">Transmembrane helix</keyword>